<feature type="signal peptide" evidence="1">
    <location>
        <begin position="1"/>
        <end position="23"/>
    </location>
</feature>
<evidence type="ECO:0000313" key="19">
    <source>
        <dbReference type="Proteomes" id="UP000476176"/>
    </source>
</evidence>
<dbReference type="Proteomes" id="UP000440367">
    <property type="component" value="Unassembled WGS sequence"/>
</dbReference>
<evidence type="ECO:0000313" key="9">
    <source>
        <dbReference type="EMBL" id="KAE9184155.1"/>
    </source>
</evidence>
<evidence type="ECO:0000313" key="10">
    <source>
        <dbReference type="EMBL" id="KAE9270865.1"/>
    </source>
</evidence>
<dbReference type="EMBL" id="QXGD01002788">
    <property type="protein sequence ID" value="KAE9184155.1"/>
    <property type="molecule type" value="Genomic_DNA"/>
</dbReference>
<proteinExistence type="predicted"/>
<dbReference type="EMBL" id="QXFZ01002821">
    <property type="protein sequence ID" value="KAE9073470.1"/>
    <property type="molecule type" value="Genomic_DNA"/>
</dbReference>
<evidence type="ECO:0000313" key="17">
    <source>
        <dbReference type="Proteomes" id="UP000441208"/>
    </source>
</evidence>
<sequence length="66" mass="7344">MYFVVVSGGLCVCLLCPTLPVYTDRPCGCGDCMALPPVILSTKHDIYRCPLSTTCRSLENYVEFYD</sequence>
<protein>
    <recommendedName>
        <fullName evidence="22">Secreted protein</fullName>
    </recommendedName>
</protein>
<evidence type="ECO:0000313" key="16">
    <source>
        <dbReference type="Proteomes" id="UP000440732"/>
    </source>
</evidence>
<dbReference type="EMBL" id="QXGB01002831">
    <property type="protein sequence ID" value="KAE9174686.1"/>
    <property type="molecule type" value="Genomic_DNA"/>
</dbReference>
<evidence type="ECO:0000313" key="13">
    <source>
        <dbReference type="Proteomes" id="UP000433483"/>
    </source>
</evidence>
<dbReference type="EMBL" id="QXGA01004274">
    <property type="protein sequence ID" value="KAE9074821.1"/>
    <property type="molecule type" value="Genomic_DNA"/>
</dbReference>
<dbReference type="EMBL" id="QXGF01002809">
    <property type="protein sequence ID" value="KAE8923325.1"/>
    <property type="molecule type" value="Genomic_DNA"/>
</dbReference>
<evidence type="ECO:0000313" key="6">
    <source>
        <dbReference type="EMBL" id="KAE9074821.1"/>
    </source>
</evidence>
<dbReference type="EMBL" id="QXFX01002865">
    <property type="protein sequence ID" value="KAE9073018.1"/>
    <property type="molecule type" value="Genomic_DNA"/>
</dbReference>
<name>A0A6A3QF02_9STRA</name>
<dbReference type="Proteomes" id="UP000476176">
    <property type="component" value="Unassembled WGS sequence"/>
</dbReference>
<evidence type="ECO:0000313" key="2">
    <source>
        <dbReference type="EMBL" id="KAE8923325.1"/>
    </source>
</evidence>
<dbReference type="Proteomes" id="UP000486351">
    <property type="component" value="Unassembled WGS sequence"/>
</dbReference>
<evidence type="ECO:0000313" key="5">
    <source>
        <dbReference type="EMBL" id="KAE9073470.1"/>
    </source>
</evidence>
<dbReference type="Proteomes" id="UP000433483">
    <property type="component" value="Unassembled WGS sequence"/>
</dbReference>
<keyword evidence="13" id="KW-1185">Reference proteome</keyword>
<evidence type="ECO:0000313" key="3">
    <source>
        <dbReference type="EMBL" id="KAE8975314.1"/>
    </source>
</evidence>
<dbReference type="Proteomes" id="UP000441208">
    <property type="component" value="Unassembled WGS sequence"/>
</dbReference>
<evidence type="ECO:0000313" key="20">
    <source>
        <dbReference type="Proteomes" id="UP000486351"/>
    </source>
</evidence>
<evidence type="ECO:0000313" key="21">
    <source>
        <dbReference type="Proteomes" id="UP000488956"/>
    </source>
</evidence>
<dbReference type="EMBL" id="QXGC01002838">
    <property type="protein sequence ID" value="KAE9181251.1"/>
    <property type="molecule type" value="Genomic_DNA"/>
</dbReference>
<evidence type="ECO:0000313" key="14">
    <source>
        <dbReference type="Proteomes" id="UP000437068"/>
    </source>
</evidence>
<dbReference type="Proteomes" id="UP000437068">
    <property type="component" value="Unassembled WGS sequence"/>
</dbReference>
<dbReference type="AlphaFoldDB" id="A0A6A3QF02"/>
<dbReference type="EMBL" id="QXFY01002827">
    <property type="protein sequence ID" value="KAE9291885.1"/>
    <property type="molecule type" value="Genomic_DNA"/>
</dbReference>
<keyword evidence="1" id="KW-0732">Signal</keyword>
<organism evidence="6 16">
    <name type="scientific">Phytophthora fragariae</name>
    <dbReference type="NCBI Taxonomy" id="53985"/>
    <lineage>
        <taxon>Eukaryota</taxon>
        <taxon>Sar</taxon>
        <taxon>Stramenopiles</taxon>
        <taxon>Oomycota</taxon>
        <taxon>Peronosporomycetes</taxon>
        <taxon>Peronosporales</taxon>
        <taxon>Peronosporaceae</taxon>
        <taxon>Phytophthora</taxon>
    </lineage>
</organism>
<evidence type="ECO:0000313" key="11">
    <source>
        <dbReference type="EMBL" id="KAE9291885.1"/>
    </source>
</evidence>
<reference evidence="12 13" key="1">
    <citation type="submission" date="2018-08" db="EMBL/GenBank/DDBJ databases">
        <title>Genomic investigation of the strawberry pathogen Phytophthora fragariae indicates pathogenicity is determined by transcriptional variation in three key races.</title>
        <authorList>
            <person name="Adams T.M."/>
            <person name="Armitage A.D."/>
            <person name="Sobczyk M.K."/>
            <person name="Bates H.J."/>
            <person name="Dunwell J.M."/>
            <person name="Nellist C.F."/>
            <person name="Harrison R.J."/>
        </authorList>
    </citation>
    <scope>NUCLEOTIDE SEQUENCE [LARGE SCALE GENOMIC DNA]</scope>
    <source>
        <strain evidence="10 14">A4</strain>
        <strain evidence="9 15">BC-1</strain>
        <strain evidence="8 19">BC-23</strain>
        <strain evidence="7 13">NOV-27</strain>
        <strain evidence="6 16">NOV-5</strain>
        <strain evidence="5 17">NOV-71</strain>
        <strain evidence="11 20">NOV-77</strain>
        <strain evidence="2 12">NOV-9</strain>
        <strain evidence="4 21">ONT-3</strain>
        <strain evidence="3 18">SCRP245</strain>
    </source>
</reference>
<evidence type="ECO:0000313" key="15">
    <source>
        <dbReference type="Proteomes" id="UP000440367"/>
    </source>
</evidence>
<evidence type="ECO:0000313" key="4">
    <source>
        <dbReference type="EMBL" id="KAE9073018.1"/>
    </source>
</evidence>
<dbReference type="Proteomes" id="UP000488956">
    <property type="component" value="Unassembled WGS sequence"/>
</dbReference>
<dbReference type="Proteomes" id="UP000440732">
    <property type="component" value="Unassembled WGS sequence"/>
</dbReference>
<dbReference type="EMBL" id="QXFW01002800">
    <property type="protein sequence ID" value="KAE8975314.1"/>
    <property type="molecule type" value="Genomic_DNA"/>
</dbReference>
<comment type="caution">
    <text evidence="6">The sequence shown here is derived from an EMBL/GenBank/DDBJ whole genome shotgun (WGS) entry which is preliminary data.</text>
</comment>
<gene>
    <name evidence="10" type="ORF">PF001_g28626</name>
    <name evidence="9" type="ORF">PF002_g26514</name>
    <name evidence="8" type="ORF">PF004_g24601</name>
    <name evidence="7" type="ORF">PF005_g25747</name>
    <name evidence="6" type="ORF">PF006_g28465</name>
    <name evidence="5" type="ORF">PF007_g25792</name>
    <name evidence="11" type="ORF">PF008_g25213</name>
    <name evidence="2" type="ORF">PF009_g26422</name>
    <name evidence="4" type="ORF">PF010_g25251</name>
    <name evidence="3" type="ORF">PF011_g24528</name>
</gene>
<accession>A0A6A3QF02</accession>
<evidence type="ECO:0008006" key="22">
    <source>
        <dbReference type="Google" id="ProtNLM"/>
    </source>
</evidence>
<evidence type="ECO:0000313" key="7">
    <source>
        <dbReference type="EMBL" id="KAE9174686.1"/>
    </source>
</evidence>
<dbReference type="Proteomes" id="UP000460718">
    <property type="component" value="Unassembled WGS sequence"/>
</dbReference>
<evidence type="ECO:0000313" key="8">
    <source>
        <dbReference type="EMBL" id="KAE9181251.1"/>
    </source>
</evidence>
<feature type="chain" id="PRO_5036380439" description="Secreted protein" evidence="1">
    <location>
        <begin position="24"/>
        <end position="66"/>
    </location>
</feature>
<dbReference type="Proteomes" id="UP000429523">
    <property type="component" value="Unassembled WGS sequence"/>
</dbReference>
<dbReference type="EMBL" id="QXGE01004371">
    <property type="protein sequence ID" value="KAE9270865.1"/>
    <property type="molecule type" value="Genomic_DNA"/>
</dbReference>
<evidence type="ECO:0000313" key="12">
    <source>
        <dbReference type="Proteomes" id="UP000429523"/>
    </source>
</evidence>
<evidence type="ECO:0000313" key="18">
    <source>
        <dbReference type="Proteomes" id="UP000460718"/>
    </source>
</evidence>
<evidence type="ECO:0000256" key="1">
    <source>
        <dbReference type="SAM" id="SignalP"/>
    </source>
</evidence>